<dbReference type="SUPFAM" id="SSF55729">
    <property type="entry name" value="Acyl-CoA N-acyltransferases (Nat)"/>
    <property type="match status" value="1"/>
</dbReference>
<protein>
    <recommendedName>
        <fullName evidence="3">N-acetyltransferase domain-containing protein</fullName>
    </recommendedName>
</protein>
<evidence type="ECO:0000256" key="1">
    <source>
        <dbReference type="ARBA" id="ARBA00022679"/>
    </source>
</evidence>
<dbReference type="InterPro" id="IPR050680">
    <property type="entry name" value="YpeA/RimI_acetyltransf"/>
</dbReference>
<dbReference type="PANTHER" id="PTHR43420">
    <property type="entry name" value="ACETYLTRANSFERASE"/>
    <property type="match status" value="1"/>
</dbReference>
<name>A0ABQ6NTC7_9BACL</name>
<evidence type="ECO:0000259" key="3">
    <source>
        <dbReference type="PROSITE" id="PS51186"/>
    </source>
</evidence>
<feature type="domain" description="N-acetyltransferase" evidence="3">
    <location>
        <begin position="5"/>
        <end position="155"/>
    </location>
</feature>
<comment type="caution">
    <text evidence="4">The sequence shown here is derived from an EMBL/GenBank/DDBJ whole genome shotgun (WGS) entry which is preliminary data.</text>
</comment>
<sequence length="155" mass="17701">MPLNIQLVPVESADLDTVQDIVNSNTDYNRMENGRPERSREEILEQLSPDQHSLMIRLDGRAIGLLQYLDRNPKDGYPWLGLLMIHEELKGKGYGKAAYAAFAQRLRQEGKQSVRIGVIPENEPAKRFWSSLGFQYYATKMANIGIEVECYEKAL</sequence>
<dbReference type="InterPro" id="IPR000182">
    <property type="entry name" value="GNAT_dom"/>
</dbReference>
<evidence type="ECO:0000256" key="2">
    <source>
        <dbReference type="ARBA" id="ARBA00023315"/>
    </source>
</evidence>
<reference evidence="4 5" key="1">
    <citation type="submission" date="2023-05" db="EMBL/GenBank/DDBJ databases">
        <title>Draft genome of Paenibacillus sp. CCS26.</title>
        <authorList>
            <person name="Akita H."/>
            <person name="Shinto Y."/>
            <person name="Kimura Z."/>
        </authorList>
    </citation>
    <scope>NUCLEOTIDE SEQUENCE [LARGE SCALE GENOMIC DNA]</scope>
    <source>
        <strain evidence="4 5">CCS26</strain>
    </source>
</reference>
<evidence type="ECO:0000313" key="4">
    <source>
        <dbReference type="EMBL" id="GMK48311.1"/>
    </source>
</evidence>
<organism evidence="4 5">
    <name type="scientific">Paenibacillus glycanilyticus</name>
    <dbReference type="NCBI Taxonomy" id="126569"/>
    <lineage>
        <taxon>Bacteria</taxon>
        <taxon>Bacillati</taxon>
        <taxon>Bacillota</taxon>
        <taxon>Bacilli</taxon>
        <taxon>Bacillales</taxon>
        <taxon>Paenibacillaceae</taxon>
        <taxon>Paenibacillus</taxon>
    </lineage>
</organism>
<keyword evidence="2" id="KW-0012">Acyltransferase</keyword>
<evidence type="ECO:0000313" key="5">
    <source>
        <dbReference type="Proteomes" id="UP001285921"/>
    </source>
</evidence>
<dbReference type="InterPro" id="IPR016181">
    <property type="entry name" value="Acyl_CoA_acyltransferase"/>
</dbReference>
<gene>
    <name evidence="4" type="ORF">PghCCS26_54410</name>
</gene>
<dbReference type="Gene3D" id="3.40.630.30">
    <property type="match status" value="1"/>
</dbReference>
<dbReference type="EMBL" id="BTCL01000028">
    <property type="protein sequence ID" value="GMK48311.1"/>
    <property type="molecule type" value="Genomic_DNA"/>
</dbReference>
<dbReference type="CDD" id="cd04301">
    <property type="entry name" value="NAT_SF"/>
    <property type="match status" value="1"/>
</dbReference>
<dbReference type="Proteomes" id="UP001285921">
    <property type="component" value="Unassembled WGS sequence"/>
</dbReference>
<dbReference type="Pfam" id="PF00583">
    <property type="entry name" value="Acetyltransf_1"/>
    <property type="match status" value="1"/>
</dbReference>
<dbReference type="PROSITE" id="PS51186">
    <property type="entry name" value="GNAT"/>
    <property type="match status" value="1"/>
</dbReference>
<dbReference type="RefSeq" id="WP_317982000.1">
    <property type="nucleotide sequence ID" value="NZ_BTCL01000028.1"/>
</dbReference>
<keyword evidence="5" id="KW-1185">Reference proteome</keyword>
<proteinExistence type="predicted"/>
<keyword evidence="1" id="KW-0808">Transferase</keyword>
<accession>A0ABQ6NTC7</accession>